<reference evidence="1" key="1">
    <citation type="journal article" date="2017" name="Nature">
        <title>The sunflower genome provides insights into oil metabolism, flowering and Asterid evolution.</title>
        <authorList>
            <person name="Badouin H."/>
            <person name="Gouzy J."/>
            <person name="Grassa C.J."/>
            <person name="Murat F."/>
            <person name="Staton S.E."/>
            <person name="Cottret L."/>
            <person name="Lelandais-Briere C."/>
            <person name="Owens G.L."/>
            <person name="Carrere S."/>
            <person name="Mayjonade B."/>
            <person name="Legrand L."/>
            <person name="Gill N."/>
            <person name="Kane N.C."/>
            <person name="Bowers J.E."/>
            <person name="Hubner S."/>
            <person name="Bellec A."/>
            <person name="Berard A."/>
            <person name="Berges H."/>
            <person name="Blanchet N."/>
            <person name="Boniface M.C."/>
            <person name="Brunel D."/>
            <person name="Catrice O."/>
            <person name="Chaidir N."/>
            <person name="Claudel C."/>
            <person name="Donnadieu C."/>
            <person name="Faraut T."/>
            <person name="Fievet G."/>
            <person name="Helmstetter N."/>
            <person name="King M."/>
            <person name="Knapp S.J."/>
            <person name="Lai Z."/>
            <person name="Le Paslier M.C."/>
            <person name="Lippi Y."/>
            <person name="Lorenzon L."/>
            <person name="Mandel J.R."/>
            <person name="Marage G."/>
            <person name="Marchand G."/>
            <person name="Marquand E."/>
            <person name="Bret-Mestries E."/>
            <person name="Morien E."/>
            <person name="Nambeesan S."/>
            <person name="Nguyen T."/>
            <person name="Pegot-Espagnet P."/>
            <person name="Pouilly N."/>
            <person name="Raftis F."/>
            <person name="Sallet E."/>
            <person name="Schiex T."/>
            <person name="Thomas J."/>
            <person name="Vandecasteele C."/>
            <person name="Vares D."/>
            <person name="Vear F."/>
            <person name="Vautrin S."/>
            <person name="Crespi M."/>
            <person name="Mangin B."/>
            <person name="Burke J.M."/>
            <person name="Salse J."/>
            <person name="Munos S."/>
            <person name="Vincourt P."/>
            <person name="Rieseberg L.H."/>
            <person name="Langlade N.B."/>
        </authorList>
    </citation>
    <scope>NUCLEOTIDE SEQUENCE</scope>
    <source>
        <tissue evidence="1">Leaves</tissue>
    </source>
</reference>
<evidence type="ECO:0000313" key="2">
    <source>
        <dbReference type="Proteomes" id="UP000215914"/>
    </source>
</evidence>
<evidence type="ECO:0000313" key="1">
    <source>
        <dbReference type="EMBL" id="KAF5813303.1"/>
    </source>
</evidence>
<dbReference type="Gramene" id="mRNA:HanXRQr2_Chr03g0096711">
    <property type="protein sequence ID" value="mRNA:HanXRQr2_Chr03g0096711"/>
    <property type="gene ID" value="HanXRQr2_Chr03g0096711"/>
</dbReference>
<dbReference type="Proteomes" id="UP000215914">
    <property type="component" value="Unassembled WGS sequence"/>
</dbReference>
<sequence>MMPEVDNGKYFRSGPKVNVGIGKSWLRIFNIASSGKAWLRVFNIASSGSLKEFQIIPDDAFTCFITLV</sequence>
<name>A0A9K3JDU1_HELAN</name>
<dbReference type="AlphaFoldDB" id="A0A9K3JDU1"/>
<reference evidence="1" key="2">
    <citation type="submission" date="2020-06" db="EMBL/GenBank/DDBJ databases">
        <title>Helianthus annuus Genome sequencing and assembly Release 2.</title>
        <authorList>
            <person name="Gouzy J."/>
            <person name="Langlade N."/>
            <person name="Munos S."/>
        </authorList>
    </citation>
    <scope>NUCLEOTIDE SEQUENCE</scope>
    <source>
        <tissue evidence="1">Leaves</tissue>
    </source>
</reference>
<organism evidence="1 2">
    <name type="scientific">Helianthus annuus</name>
    <name type="common">Common sunflower</name>
    <dbReference type="NCBI Taxonomy" id="4232"/>
    <lineage>
        <taxon>Eukaryota</taxon>
        <taxon>Viridiplantae</taxon>
        <taxon>Streptophyta</taxon>
        <taxon>Embryophyta</taxon>
        <taxon>Tracheophyta</taxon>
        <taxon>Spermatophyta</taxon>
        <taxon>Magnoliopsida</taxon>
        <taxon>eudicotyledons</taxon>
        <taxon>Gunneridae</taxon>
        <taxon>Pentapetalae</taxon>
        <taxon>asterids</taxon>
        <taxon>campanulids</taxon>
        <taxon>Asterales</taxon>
        <taxon>Asteraceae</taxon>
        <taxon>Asteroideae</taxon>
        <taxon>Heliantheae alliance</taxon>
        <taxon>Heliantheae</taxon>
        <taxon>Helianthus</taxon>
    </lineage>
</organism>
<gene>
    <name evidence="1" type="ORF">HanXRQr2_Chr03g0096711</name>
</gene>
<comment type="caution">
    <text evidence="1">The sequence shown here is derived from an EMBL/GenBank/DDBJ whole genome shotgun (WGS) entry which is preliminary data.</text>
</comment>
<protein>
    <submittedName>
        <fullName evidence="1">Uncharacterized protein</fullName>
    </submittedName>
</protein>
<accession>A0A9K3JDU1</accession>
<keyword evidence="2" id="KW-1185">Reference proteome</keyword>
<dbReference type="EMBL" id="MNCJ02000318">
    <property type="protein sequence ID" value="KAF5813303.1"/>
    <property type="molecule type" value="Genomic_DNA"/>
</dbReference>
<proteinExistence type="predicted"/>